<organism evidence="2 3">
    <name type="scientific">Candidatus Eisenbergiella merdigallinarum</name>
    <dbReference type="NCBI Taxonomy" id="2838552"/>
    <lineage>
        <taxon>Bacteria</taxon>
        <taxon>Bacillati</taxon>
        <taxon>Bacillota</taxon>
        <taxon>Clostridia</taxon>
        <taxon>Lachnospirales</taxon>
        <taxon>Lachnospiraceae</taxon>
        <taxon>Eisenbergiella</taxon>
    </lineage>
</organism>
<dbReference type="Proteomes" id="UP000886883">
    <property type="component" value="Unassembled WGS sequence"/>
</dbReference>
<accession>A0A9D2MTD3</accession>
<protein>
    <submittedName>
        <fullName evidence="2">Uncharacterized protein</fullName>
    </submittedName>
</protein>
<comment type="caution">
    <text evidence="2">The sequence shown here is derived from an EMBL/GenBank/DDBJ whole genome shotgun (WGS) entry which is preliminary data.</text>
</comment>
<sequence length="86" mass="9307">MSGADFPGTGKPGRSLKGRSAPHGSCAVAAAGGKRNEALFLLDFKRIEKKQLFYTVGKFLSGSPERVENTSKKSVRNHAENEEENL</sequence>
<evidence type="ECO:0000313" key="2">
    <source>
        <dbReference type="EMBL" id="HJB91818.1"/>
    </source>
</evidence>
<reference evidence="2" key="1">
    <citation type="journal article" date="2021" name="PeerJ">
        <title>Extensive microbial diversity within the chicken gut microbiome revealed by metagenomics and culture.</title>
        <authorList>
            <person name="Gilroy R."/>
            <person name="Ravi A."/>
            <person name="Getino M."/>
            <person name="Pursley I."/>
            <person name="Horton D.L."/>
            <person name="Alikhan N.F."/>
            <person name="Baker D."/>
            <person name="Gharbi K."/>
            <person name="Hall N."/>
            <person name="Watson M."/>
            <person name="Adriaenssens E.M."/>
            <person name="Foster-Nyarko E."/>
            <person name="Jarju S."/>
            <person name="Secka A."/>
            <person name="Antonio M."/>
            <person name="Oren A."/>
            <person name="Chaudhuri R.R."/>
            <person name="La Ragione R."/>
            <person name="Hildebrand F."/>
            <person name="Pallen M.J."/>
        </authorList>
    </citation>
    <scope>NUCLEOTIDE SEQUENCE</scope>
    <source>
        <strain evidence="2">USAMLcec3-2134</strain>
    </source>
</reference>
<proteinExistence type="predicted"/>
<name>A0A9D2MTD3_9FIRM</name>
<evidence type="ECO:0000313" key="3">
    <source>
        <dbReference type="Proteomes" id="UP000886883"/>
    </source>
</evidence>
<dbReference type="AlphaFoldDB" id="A0A9D2MTD3"/>
<evidence type="ECO:0000256" key="1">
    <source>
        <dbReference type="SAM" id="MobiDB-lite"/>
    </source>
</evidence>
<dbReference type="EMBL" id="DWXE01000040">
    <property type="protein sequence ID" value="HJB91818.1"/>
    <property type="molecule type" value="Genomic_DNA"/>
</dbReference>
<feature type="region of interest" description="Disordered" evidence="1">
    <location>
        <begin position="63"/>
        <end position="86"/>
    </location>
</feature>
<reference evidence="2" key="2">
    <citation type="submission" date="2021-04" db="EMBL/GenBank/DDBJ databases">
        <authorList>
            <person name="Gilroy R."/>
        </authorList>
    </citation>
    <scope>NUCLEOTIDE SEQUENCE</scope>
    <source>
        <strain evidence="2">USAMLcec3-2134</strain>
    </source>
</reference>
<gene>
    <name evidence="2" type="ORF">H9763_10215</name>
</gene>
<feature type="region of interest" description="Disordered" evidence="1">
    <location>
        <begin position="1"/>
        <end position="25"/>
    </location>
</feature>